<dbReference type="GO" id="GO:0003723">
    <property type="term" value="F:RNA binding"/>
    <property type="evidence" value="ECO:0007669"/>
    <property type="project" value="InterPro"/>
</dbReference>
<evidence type="ECO:0000259" key="1">
    <source>
        <dbReference type="PROSITE" id="PS50921"/>
    </source>
</evidence>
<keyword evidence="3" id="KW-1185">Reference proteome</keyword>
<dbReference type="InterPro" id="IPR011006">
    <property type="entry name" value="CheY-like_superfamily"/>
</dbReference>
<sequence length="141" mass="14759">MIGRKEQTEELRALRQEVAQLRRAVASHALVDQAIGVVVAVGGLSAAQGWTAVRYVSQHTNTKLRDVARCLVRWPLSGELPEDIRRTLSAAVDHARTLPADAGAGVEARGGEPGVRQEAVAACGCAAAEPRCCSPAGLPAS</sequence>
<dbReference type="Proteomes" id="UP000608024">
    <property type="component" value="Unassembled WGS sequence"/>
</dbReference>
<name>A0A919A9W8_9ACTN</name>
<dbReference type="Pfam" id="PF03861">
    <property type="entry name" value="ANTAR"/>
    <property type="match status" value="1"/>
</dbReference>
<evidence type="ECO:0000313" key="3">
    <source>
        <dbReference type="Proteomes" id="UP000608024"/>
    </source>
</evidence>
<dbReference type="EMBL" id="BNBT01000191">
    <property type="protein sequence ID" value="GHE93887.1"/>
    <property type="molecule type" value="Genomic_DNA"/>
</dbReference>
<accession>A0A919A9W8</accession>
<reference evidence="2" key="1">
    <citation type="journal article" date="2014" name="Int. J. Syst. Evol. Microbiol.">
        <title>Complete genome sequence of Corynebacterium casei LMG S-19264T (=DSM 44701T), isolated from a smear-ripened cheese.</title>
        <authorList>
            <consortium name="US DOE Joint Genome Institute (JGI-PGF)"/>
            <person name="Walter F."/>
            <person name="Albersmeier A."/>
            <person name="Kalinowski J."/>
            <person name="Ruckert C."/>
        </authorList>
    </citation>
    <scope>NUCLEOTIDE SEQUENCE</scope>
    <source>
        <strain evidence="2">JCM 4784</strain>
    </source>
</reference>
<evidence type="ECO:0000313" key="2">
    <source>
        <dbReference type="EMBL" id="GHE93887.1"/>
    </source>
</evidence>
<proteinExistence type="predicted"/>
<gene>
    <name evidence="2" type="ORF">GCM10018785_69500</name>
</gene>
<dbReference type="Gene3D" id="1.10.10.10">
    <property type="entry name" value="Winged helix-like DNA-binding domain superfamily/Winged helix DNA-binding domain"/>
    <property type="match status" value="1"/>
</dbReference>
<organism evidence="2 3">
    <name type="scientific">Streptomyces longispororuber</name>
    <dbReference type="NCBI Taxonomy" id="68230"/>
    <lineage>
        <taxon>Bacteria</taxon>
        <taxon>Bacillati</taxon>
        <taxon>Actinomycetota</taxon>
        <taxon>Actinomycetes</taxon>
        <taxon>Kitasatosporales</taxon>
        <taxon>Streptomycetaceae</taxon>
        <taxon>Streptomyces</taxon>
    </lineage>
</organism>
<dbReference type="RefSeq" id="WP_190140161.1">
    <property type="nucleotide sequence ID" value="NZ_BNBT01000191.1"/>
</dbReference>
<feature type="domain" description="ANTAR" evidence="1">
    <location>
        <begin position="11"/>
        <end position="72"/>
    </location>
</feature>
<dbReference type="SMART" id="SM01012">
    <property type="entry name" value="ANTAR"/>
    <property type="match status" value="1"/>
</dbReference>
<reference evidence="2" key="2">
    <citation type="submission" date="2020-09" db="EMBL/GenBank/DDBJ databases">
        <authorList>
            <person name="Sun Q."/>
            <person name="Ohkuma M."/>
        </authorList>
    </citation>
    <scope>NUCLEOTIDE SEQUENCE</scope>
    <source>
        <strain evidence="2">JCM 4784</strain>
    </source>
</reference>
<dbReference type="PROSITE" id="PS50921">
    <property type="entry name" value="ANTAR"/>
    <property type="match status" value="1"/>
</dbReference>
<comment type="caution">
    <text evidence="2">The sequence shown here is derived from an EMBL/GenBank/DDBJ whole genome shotgun (WGS) entry which is preliminary data.</text>
</comment>
<protein>
    <recommendedName>
        <fullName evidence="1">ANTAR domain-containing protein</fullName>
    </recommendedName>
</protein>
<dbReference type="SUPFAM" id="SSF52172">
    <property type="entry name" value="CheY-like"/>
    <property type="match status" value="1"/>
</dbReference>
<dbReference type="InterPro" id="IPR005561">
    <property type="entry name" value="ANTAR"/>
</dbReference>
<dbReference type="AlphaFoldDB" id="A0A919A9W8"/>
<dbReference type="InterPro" id="IPR036388">
    <property type="entry name" value="WH-like_DNA-bd_sf"/>
</dbReference>